<dbReference type="InterPro" id="IPR019734">
    <property type="entry name" value="TPR_rpt"/>
</dbReference>
<comment type="caution">
    <text evidence="7">The sequence shown here is derived from an EMBL/GenBank/DDBJ whole genome shotgun (WGS) entry which is preliminary data.</text>
</comment>
<keyword evidence="4" id="KW-0802">TPR repeat</keyword>
<dbReference type="Pfam" id="PF13424">
    <property type="entry name" value="TPR_12"/>
    <property type="match status" value="1"/>
</dbReference>
<reference evidence="7" key="1">
    <citation type="journal article" date="2021" name="PeerJ">
        <title>Extensive microbial diversity within the chicken gut microbiome revealed by metagenomics and culture.</title>
        <authorList>
            <person name="Gilroy R."/>
            <person name="Ravi A."/>
            <person name="Getino M."/>
            <person name="Pursley I."/>
            <person name="Horton D.L."/>
            <person name="Alikhan N.F."/>
            <person name="Baker D."/>
            <person name="Gharbi K."/>
            <person name="Hall N."/>
            <person name="Watson M."/>
            <person name="Adriaenssens E.M."/>
            <person name="Foster-Nyarko E."/>
            <person name="Jarju S."/>
            <person name="Secka A."/>
            <person name="Antonio M."/>
            <person name="Oren A."/>
            <person name="Chaudhuri R.R."/>
            <person name="La Ragione R."/>
            <person name="Hildebrand F."/>
            <person name="Pallen M.J."/>
        </authorList>
    </citation>
    <scope>NUCLEOTIDE SEQUENCE</scope>
    <source>
        <strain evidence="7">ChiGjej6B6-14162</strain>
    </source>
</reference>
<feature type="transmembrane region" description="Helical" evidence="6">
    <location>
        <begin position="367"/>
        <end position="386"/>
    </location>
</feature>
<evidence type="ECO:0000256" key="2">
    <source>
        <dbReference type="ARBA" id="ARBA00022490"/>
    </source>
</evidence>
<evidence type="ECO:0000256" key="6">
    <source>
        <dbReference type="SAM" id="Phobius"/>
    </source>
</evidence>
<sequence>MNTRLNTTHIRRLIRFLLVVPLFLLACSRAGEHEALFRQVESVVSDHPDSAMVLLQRIEEPERLDSADWARWALLTTQARDKAYIRHTTDSVINRVADYYQRFGDNHQKALAYYYVGRVNSDLGQLKRATDAYLRASDYSAKTDDHDLTFRILTQMGTRFAHQGLTHEAERAYRKALEIATQVNDSGHMAYGAAYLARVCGLRKDWAQAENYYLESIAIAEKIGHRRVLELGTQELASIYTDEGKLDEALTLAKRLPEYQSIDSIKRDKSGYLVIGDIYRKMGEVDSAYLYISHAVGSDNIYTRNSAYQALYFMYRNMGRHEEATKYNDLYQSSRDSIKKMGSPSDLYQVKEAHEAVKRQSVDTRRWLSAGAVVLALLVALGYFYYRYRTGRKRLERQARDYEARLARQDSEASRSAFVNSPLYSRFHDKHEIWTPTAEDWEALSQGVDSVFAGFGAALDESLPHLSLVERRLCYLVKIGVKPGVIARLLCCSDSAVSMYRKRLYEKATGQGGSAKDFDRYISEM</sequence>
<dbReference type="Gene3D" id="1.25.40.10">
    <property type="entry name" value="Tetratricopeptide repeat domain"/>
    <property type="match status" value="2"/>
</dbReference>
<keyword evidence="3" id="KW-0677">Repeat</keyword>
<dbReference type="InterPro" id="IPR011990">
    <property type="entry name" value="TPR-like_helical_dom_sf"/>
</dbReference>
<evidence type="ECO:0000313" key="7">
    <source>
        <dbReference type="EMBL" id="HIX74922.1"/>
    </source>
</evidence>
<protein>
    <submittedName>
        <fullName evidence="7">Tetratricopeptide repeat protein</fullName>
    </submittedName>
</protein>
<dbReference type="PROSITE" id="PS51257">
    <property type="entry name" value="PROKAR_LIPOPROTEIN"/>
    <property type="match status" value="1"/>
</dbReference>
<dbReference type="GO" id="GO:0005737">
    <property type="term" value="C:cytoplasm"/>
    <property type="evidence" value="ECO:0007669"/>
    <property type="project" value="UniProtKB-SubCell"/>
</dbReference>
<comment type="subcellular location">
    <subcellularLocation>
        <location evidence="1">Cytoplasm</location>
    </subcellularLocation>
</comment>
<dbReference type="PANTHER" id="PTHR46630:SF1">
    <property type="entry name" value="TETRATRICOPEPTIDE REPEAT PROTEIN 29"/>
    <property type="match status" value="1"/>
</dbReference>
<keyword evidence="6" id="KW-1133">Transmembrane helix</keyword>
<evidence type="ECO:0000256" key="3">
    <source>
        <dbReference type="ARBA" id="ARBA00022737"/>
    </source>
</evidence>
<dbReference type="PANTHER" id="PTHR46630">
    <property type="entry name" value="TETRATRICOPEPTIDE REPEAT PROTEIN 29"/>
    <property type="match status" value="1"/>
</dbReference>
<organism evidence="7 8">
    <name type="scientific">Candidatus Parabacteroides intestinipullorum</name>
    <dbReference type="NCBI Taxonomy" id="2838723"/>
    <lineage>
        <taxon>Bacteria</taxon>
        <taxon>Pseudomonadati</taxon>
        <taxon>Bacteroidota</taxon>
        <taxon>Bacteroidia</taxon>
        <taxon>Bacteroidales</taxon>
        <taxon>Tannerellaceae</taxon>
        <taxon>Parabacteroides</taxon>
    </lineage>
</organism>
<comment type="similarity">
    <text evidence="5">Belongs to the Rap family.</text>
</comment>
<evidence type="ECO:0000256" key="5">
    <source>
        <dbReference type="ARBA" id="ARBA00038253"/>
    </source>
</evidence>
<evidence type="ECO:0000256" key="4">
    <source>
        <dbReference type="ARBA" id="ARBA00022803"/>
    </source>
</evidence>
<name>A0A9D2BGT4_9BACT</name>
<dbReference type="SUPFAM" id="SSF48452">
    <property type="entry name" value="TPR-like"/>
    <property type="match status" value="1"/>
</dbReference>
<gene>
    <name evidence="7" type="ORF">H9977_07825</name>
</gene>
<proteinExistence type="inferred from homology"/>
<dbReference type="EMBL" id="DXEL01000055">
    <property type="protein sequence ID" value="HIX74922.1"/>
    <property type="molecule type" value="Genomic_DNA"/>
</dbReference>
<keyword evidence="6" id="KW-0812">Transmembrane</keyword>
<evidence type="ECO:0000313" key="8">
    <source>
        <dbReference type="Proteomes" id="UP000886740"/>
    </source>
</evidence>
<evidence type="ECO:0000256" key="1">
    <source>
        <dbReference type="ARBA" id="ARBA00004496"/>
    </source>
</evidence>
<accession>A0A9D2BGT4</accession>
<keyword evidence="2" id="KW-0963">Cytoplasm</keyword>
<dbReference type="SMART" id="SM00028">
    <property type="entry name" value="TPR"/>
    <property type="match status" value="4"/>
</dbReference>
<dbReference type="InterPro" id="IPR051476">
    <property type="entry name" value="Bac_ResReg_Asp_Phosphatase"/>
</dbReference>
<dbReference type="AlphaFoldDB" id="A0A9D2BGT4"/>
<keyword evidence="6" id="KW-0472">Membrane</keyword>
<dbReference type="Proteomes" id="UP000886740">
    <property type="component" value="Unassembled WGS sequence"/>
</dbReference>
<reference evidence="7" key="2">
    <citation type="submission" date="2021-04" db="EMBL/GenBank/DDBJ databases">
        <authorList>
            <person name="Gilroy R."/>
        </authorList>
    </citation>
    <scope>NUCLEOTIDE SEQUENCE</scope>
    <source>
        <strain evidence="7">ChiGjej6B6-14162</strain>
    </source>
</reference>